<dbReference type="PROSITE" id="PS50176">
    <property type="entry name" value="ARM_REPEAT"/>
    <property type="match status" value="1"/>
</dbReference>
<dbReference type="PANTHER" id="PTHR10698">
    <property type="entry name" value="V-TYPE PROTON ATPASE SUBUNIT H"/>
    <property type="match status" value="1"/>
</dbReference>
<dbReference type="InterPro" id="IPR011987">
    <property type="entry name" value="ATPase_V1-cplx_hsu_C"/>
</dbReference>
<gene>
    <name evidence="4" type="ORF">IV203_004021</name>
</gene>
<dbReference type="EMBL" id="JAGRRH010000016">
    <property type="protein sequence ID" value="KAG7354665.1"/>
    <property type="molecule type" value="Genomic_DNA"/>
</dbReference>
<feature type="domain" description="ATPase V1 complex subunit H C-terminal" evidence="3">
    <location>
        <begin position="658"/>
        <end position="714"/>
    </location>
</feature>
<dbReference type="GO" id="GO:0046961">
    <property type="term" value="F:proton-transporting ATPase activity, rotational mechanism"/>
    <property type="evidence" value="ECO:0007669"/>
    <property type="project" value="InterPro"/>
</dbReference>
<evidence type="ECO:0000256" key="2">
    <source>
        <dbReference type="SAM" id="MobiDB-lite"/>
    </source>
</evidence>
<evidence type="ECO:0000256" key="1">
    <source>
        <dbReference type="PROSITE-ProRule" id="PRU00259"/>
    </source>
</evidence>
<name>A0A9K3L2W0_9STRA</name>
<organism evidence="4 5">
    <name type="scientific">Nitzschia inconspicua</name>
    <dbReference type="NCBI Taxonomy" id="303405"/>
    <lineage>
        <taxon>Eukaryota</taxon>
        <taxon>Sar</taxon>
        <taxon>Stramenopiles</taxon>
        <taxon>Ochrophyta</taxon>
        <taxon>Bacillariophyta</taxon>
        <taxon>Bacillariophyceae</taxon>
        <taxon>Bacillariophycidae</taxon>
        <taxon>Bacillariales</taxon>
        <taxon>Bacillariaceae</taxon>
        <taxon>Nitzschia</taxon>
    </lineage>
</organism>
<feature type="domain" description="ATPase V1 complex subunit H C-terminal" evidence="3">
    <location>
        <begin position="763"/>
        <end position="838"/>
    </location>
</feature>
<feature type="region of interest" description="Disordered" evidence="2">
    <location>
        <begin position="407"/>
        <end position="438"/>
    </location>
</feature>
<dbReference type="Pfam" id="PF03224">
    <property type="entry name" value="V-ATPase_H_N"/>
    <property type="match status" value="1"/>
</dbReference>
<dbReference type="InterPro" id="IPR004908">
    <property type="entry name" value="ATPase_V1-cplx_hsu"/>
</dbReference>
<evidence type="ECO:0000259" key="3">
    <source>
        <dbReference type="Pfam" id="PF11698"/>
    </source>
</evidence>
<dbReference type="InterPro" id="IPR000225">
    <property type="entry name" value="Armadillo"/>
</dbReference>
<feature type="compositionally biased region" description="Low complexity" evidence="2">
    <location>
        <begin position="503"/>
        <end position="512"/>
    </location>
</feature>
<dbReference type="Pfam" id="PF11698">
    <property type="entry name" value="V-ATPase_H_C"/>
    <property type="match status" value="2"/>
</dbReference>
<feature type="region of interest" description="Disordered" evidence="2">
    <location>
        <begin position="460"/>
        <end position="512"/>
    </location>
</feature>
<dbReference type="PANTHER" id="PTHR10698:SF0">
    <property type="entry name" value="V-TYPE PROTON ATPASE SUBUNIT H"/>
    <property type="match status" value="1"/>
</dbReference>
<evidence type="ECO:0000313" key="5">
    <source>
        <dbReference type="Proteomes" id="UP000693970"/>
    </source>
</evidence>
<protein>
    <submittedName>
        <fullName evidence="4">V-ATPase subunit H</fullName>
    </submittedName>
</protein>
<sequence length="846" mass="94736">MFLIHHPVLSLSPLQGAFPHIPWMLGDADHSYSYYSDDNENNNRQQLGGVVTTSAIPLLLSKPELLLLRSAEENPLEYTLADYDDAFLYVRMLFKLLDQVTSTQSNSDGMLVSAARLGRLDCSSHRPLSEEDALEVYSHDRIGVVTHYIVTRLYELLGALIERQHAQPHRPSSSSRNTLRTEISTLTLFYHRQPYSNQYVLMDDWRPLLRLLYRSDRDDFSKRGAALVLAYILIAGLEQQQQQQGRESTNAVLLVPPLESIQDNNNSNNNNNNNEMVQETLQSLVSWLTSRLQSSHITSLGSVTPTLMVLATVPQARKALDEAGGIGYLCRHIKSFHRNHQRHKQIMNRRHKEYQRQSSIPKVRHSVLEANNGGEKENNSSSEFLETALSVVSSSLSQVPRQFKDAIVISPTSPRRSANMGNSIHSRRSSPGTASESGTYLTEASATLVSQVASMLSSPASLVGGSSQGAPRLSPPTSANGLQEPLSSIGTEFGSSPIKNRGSPSSLSNSSSSSSSVQQLYELVFTLWCIVLDCPERPDVRQHMVRDGVVSTLAQLLRTAPREKILRLAVASLRILSSLDDSEGMKQHNTVVKISSLVAPIGSGDDMVRINSPIFIQEMIACDIQKPLDLLRQRRWNDPDLQEDIDMLYDTVQTHTRELTQWKVYQAELEAGVLRWSSHLHNSKFFRENVRSMEGPRGDFAPLQRLVEILYRHTQSGRLKNTSGSKTMYVGLKEVIVPRNGVVLMDQEFSWDQDDINDDELCECLAVALYDIGEFARHYPNGRGVISAASRLQWTHPDSQQSMLGKTKSVVMQYMQHPREDVQLQALSCFSKLLIHNWNAVTTPGS</sequence>
<accession>A0A9K3L2W0</accession>
<dbReference type="AlphaFoldDB" id="A0A9K3L2W0"/>
<feature type="compositionally biased region" description="Polar residues" evidence="2">
    <location>
        <begin position="460"/>
        <end position="498"/>
    </location>
</feature>
<dbReference type="GO" id="GO:0000221">
    <property type="term" value="C:vacuolar proton-transporting V-type ATPase, V1 domain"/>
    <property type="evidence" value="ECO:0007669"/>
    <property type="project" value="InterPro"/>
</dbReference>
<feature type="repeat" description="ARM" evidence="1">
    <location>
        <begin position="548"/>
        <end position="577"/>
    </location>
</feature>
<proteinExistence type="predicted"/>
<dbReference type="Proteomes" id="UP000693970">
    <property type="component" value="Unassembled WGS sequence"/>
</dbReference>
<reference evidence="4" key="1">
    <citation type="journal article" date="2021" name="Sci. Rep.">
        <title>Diploid genomic architecture of Nitzschia inconspicua, an elite biomass production diatom.</title>
        <authorList>
            <person name="Oliver A."/>
            <person name="Podell S."/>
            <person name="Pinowska A."/>
            <person name="Traller J.C."/>
            <person name="Smith S.R."/>
            <person name="McClure R."/>
            <person name="Beliaev A."/>
            <person name="Bohutskyi P."/>
            <person name="Hill E.A."/>
            <person name="Rabines A."/>
            <person name="Zheng H."/>
            <person name="Allen L.Z."/>
            <person name="Kuo A."/>
            <person name="Grigoriev I.V."/>
            <person name="Allen A.E."/>
            <person name="Hazlebeck D."/>
            <person name="Allen E.E."/>
        </authorList>
    </citation>
    <scope>NUCLEOTIDE SEQUENCE</scope>
    <source>
        <strain evidence="4">Hildebrandi</strain>
    </source>
</reference>
<reference evidence="4" key="2">
    <citation type="submission" date="2021-04" db="EMBL/GenBank/DDBJ databases">
        <authorList>
            <person name="Podell S."/>
        </authorList>
    </citation>
    <scope>NUCLEOTIDE SEQUENCE</scope>
    <source>
        <strain evidence="4">Hildebrandi</strain>
    </source>
</reference>
<comment type="caution">
    <text evidence="4">The sequence shown here is derived from an EMBL/GenBank/DDBJ whole genome shotgun (WGS) entry which is preliminary data.</text>
</comment>
<evidence type="ECO:0000313" key="4">
    <source>
        <dbReference type="EMBL" id="KAG7354665.1"/>
    </source>
</evidence>
<feature type="compositionally biased region" description="Polar residues" evidence="2">
    <location>
        <begin position="410"/>
        <end position="438"/>
    </location>
</feature>
<keyword evidence="5" id="KW-1185">Reference proteome</keyword>
<dbReference type="OrthoDB" id="41537at2759"/>